<dbReference type="OrthoDB" id="9816124at2"/>
<accession>B1YG16</accession>
<dbReference type="PROSITE" id="PS50850">
    <property type="entry name" value="MFS"/>
    <property type="match status" value="1"/>
</dbReference>
<dbReference type="KEGG" id="esi:Exig_1483"/>
<dbReference type="Proteomes" id="UP000001681">
    <property type="component" value="Chromosome"/>
</dbReference>
<dbReference type="STRING" id="262543.Exig_1483"/>
<reference evidence="9" key="3">
    <citation type="submission" date="2008-04" db="EMBL/GenBank/DDBJ databases">
        <title>Complete sequence of chromosome of Exiguobacterium sibiricum 255-15.</title>
        <authorList>
            <consortium name="US DOE Joint Genome Institute"/>
            <person name="Copeland A."/>
            <person name="Lucas S."/>
            <person name="Lapidus A."/>
            <person name="Glavina del Rio T."/>
            <person name="Dalin E."/>
            <person name="Tice H."/>
            <person name="Bruce D."/>
            <person name="Goodwin L."/>
            <person name="Pitluck S."/>
            <person name="Kiss H."/>
            <person name="Chertkov O."/>
            <person name="Monk C."/>
            <person name="Brettin T."/>
            <person name="Detter J.C."/>
            <person name="Han C."/>
            <person name="Kuske C.R."/>
            <person name="Schmutz J."/>
            <person name="Larimer F."/>
            <person name="Land M."/>
            <person name="Hauser L."/>
            <person name="Kyrpides N."/>
            <person name="Mikhailova N."/>
            <person name="Vishnivetskaya T."/>
            <person name="Rodrigues D.F."/>
            <person name="Gilichinsky D."/>
            <person name="Tiedje J."/>
            <person name="Richardson P."/>
        </authorList>
    </citation>
    <scope>NUCLEOTIDE SEQUENCE [LARGE SCALE GENOMIC DNA]</scope>
    <source>
        <strain evidence="9">DSM 17290 / CIP 109462 / JCM 13490 / 255-15</strain>
    </source>
</reference>
<dbReference type="HOGENOM" id="CLU_046685_2_1_9"/>
<feature type="transmembrane region" description="Helical" evidence="6">
    <location>
        <begin position="255"/>
        <end position="281"/>
    </location>
</feature>
<keyword evidence="9" id="KW-1185">Reference proteome</keyword>
<dbReference type="GO" id="GO:0022857">
    <property type="term" value="F:transmembrane transporter activity"/>
    <property type="evidence" value="ECO:0007669"/>
    <property type="project" value="InterPro"/>
</dbReference>
<evidence type="ECO:0000256" key="5">
    <source>
        <dbReference type="ARBA" id="ARBA00023136"/>
    </source>
</evidence>
<evidence type="ECO:0000313" key="8">
    <source>
        <dbReference type="EMBL" id="ACB60943.1"/>
    </source>
</evidence>
<dbReference type="GO" id="GO:0005886">
    <property type="term" value="C:plasma membrane"/>
    <property type="evidence" value="ECO:0007669"/>
    <property type="project" value="UniProtKB-SubCell"/>
</dbReference>
<dbReference type="eggNOG" id="COG2814">
    <property type="taxonomic scope" value="Bacteria"/>
</dbReference>
<comment type="subcellular location">
    <subcellularLocation>
        <location evidence="1">Cell membrane</location>
        <topology evidence="1">Multi-pass membrane protein</topology>
    </subcellularLocation>
</comment>
<feature type="transmembrane region" description="Helical" evidence="6">
    <location>
        <begin position="360"/>
        <end position="391"/>
    </location>
</feature>
<dbReference type="Gene3D" id="1.20.1250.20">
    <property type="entry name" value="MFS general substrate transporter like domains"/>
    <property type="match status" value="1"/>
</dbReference>
<feature type="transmembrane region" description="Helical" evidence="6">
    <location>
        <begin position="20"/>
        <end position="39"/>
    </location>
</feature>
<sequence>MFIKRNHHNLATHNVRVFYFITLFGTINLLDPVITLFYFQRGLSASDILIILFMYCAATLVSEIPTGAFADLFGPKASFLTGSLISIFSTSLLLIADDLWWFSIQGLLWGLSTSFFSGSDDALIYESLKESGQEKTMSQVMAKISSVMFFVTIFTSLIGAFLVRDLAESQFQFLILIGILFKIIEFLLIFSLINPKSFDQFRDNPYTHVKNGWQIIRRSPDLIKVFLNFTIVLIPSVVIFGKFEQPNVTGAGLPVAWLGVLYASAALLSMLITRHLAWLLLRFKRTTLMQLSGVVTLLAVTLASFLFDSLWIALVLFFVLRMLRSIRQPLYSGIINEHIPSGSRATTLSLLNLVDSAFDLIILGTMSFVATFGLSAIFIGCALIIGVGLLFPVREAKHVQEQEGRHIV</sequence>
<feature type="transmembrane region" description="Helical" evidence="6">
    <location>
        <begin position="45"/>
        <end position="65"/>
    </location>
</feature>
<name>B1YG16_EXIS2</name>
<evidence type="ECO:0000256" key="6">
    <source>
        <dbReference type="SAM" id="Phobius"/>
    </source>
</evidence>
<dbReference type="InterPro" id="IPR053160">
    <property type="entry name" value="MFS_DHA3_Transporter"/>
</dbReference>
<evidence type="ECO:0000256" key="4">
    <source>
        <dbReference type="ARBA" id="ARBA00022989"/>
    </source>
</evidence>
<protein>
    <submittedName>
        <fullName evidence="8">Major facilitator superfamily MFS_1</fullName>
    </submittedName>
</protein>
<feature type="transmembrane region" description="Helical" evidence="6">
    <location>
        <begin position="102"/>
        <end position="119"/>
    </location>
</feature>
<feature type="transmembrane region" description="Helical" evidence="6">
    <location>
        <begin position="293"/>
        <end position="320"/>
    </location>
</feature>
<feature type="transmembrane region" description="Helical" evidence="6">
    <location>
        <begin position="225"/>
        <end position="243"/>
    </location>
</feature>
<dbReference type="InterPro" id="IPR020846">
    <property type="entry name" value="MFS_dom"/>
</dbReference>
<dbReference type="PANTHER" id="PTHR23530">
    <property type="entry name" value="TRANSPORT PROTEIN-RELATED"/>
    <property type="match status" value="1"/>
</dbReference>
<dbReference type="SUPFAM" id="SSF103473">
    <property type="entry name" value="MFS general substrate transporter"/>
    <property type="match status" value="1"/>
</dbReference>
<dbReference type="InterPro" id="IPR036259">
    <property type="entry name" value="MFS_trans_sf"/>
</dbReference>
<reference evidence="8 9" key="1">
    <citation type="journal article" date="2006" name="Extremophiles">
        <title>Characterization of Exiguobacterium isolates from the Siberian permafrost. Description of Exiguobacterium sibiricum sp. nov.</title>
        <authorList>
            <person name="Rodrigues D.F."/>
            <person name="Goris J."/>
            <person name="Vishnivetskaya T."/>
            <person name="Gilichinsky D."/>
            <person name="Thomashow M.F."/>
            <person name="Tiedje J.M."/>
        </authorList>
    </citation>
    <scope>NUCLEOTIDE SEQUENCE [LARGE SCALE GENOMIC DNA]</scope>
    <source>
        <strain evidence="9">DSM 17290 / CIP 109462 / JCM 13490 / 255-15</strain>
    </source>
</reference>
<organism evidence="8 9">
    <name type="scientific">Exiguobacterium sibiricum (strain DSM 17290 / CCUG 55495 / CIP 109462 / JCM 13490 / 255-15)</name>
    <dbReference type="NCBI Taxonomy" id="262543"/>
    <lineage>
        <taxon>Bacteria</taxon>
        <taxon>Bacillati</taxon>
        <taxon>Bacillota</taxon>
        <taxon>Bacilli</taxon>
        <taxon>Bacillales</taxon>
        <taxon>Bacillales Family XII. Incertae Sedis</taxon>
        <taxon>Exiguobacterium</taxon>
    </lineage>
</organism>
<evidence type="ECO:0000256" key="2">
    <source>
        <dbReference type="ARBA" id="ARBA00022448"/>
    </source>
</evidence>
<dbReference type="RefSeq" id="WP_012370364.1">
    <property type="nucleotide sequence ID" value="NC_010556.1"/>
</dbReference>
<dbReference type="AlphaFoldDB" id="B1YG16"/>
<keyword evidence="4 6" id="KW-1133">Transmembrane helix</keyword>
<dbReference type="InterPro" id="IPR011701">
    <property type="entry name" value="MFS"/>
</dbReference>
<keyword evidence="2" id="KW-0813">Transport</keyword>
<feature type="transmembrane region" description="Helical" evidence="6">
    <location>
        <begin position="77"/>
        <end position="96"/>
    </location>
</feature>
<evidence type="ECO:0000313" key="9">
    <source>
        <dbReference type="Proteomes" id="UP000001681"/>
    </source>
</evidence>
<dbReference type="PANTHER" id="PTHR23530:SF1">
    <property type="entry name" value="PERMEASE, MAJOR FACILITATOR SUPERFAMILY-RELATED"/>
    <property type="match status" value="1"/>
</dbReference>
<reference evidence="8 9" key="2">
    <citation type="journal article" date="2008" name="BMC Genomics">
        <title>Architecture of thermal adaptation in an Exiguobacterium sibiricum strain isolated from 3 million year old permafrost: a genome and transcriptome approach.</title>
        <authorList>
            <person name="Rodrigues D.F."/>
            <person name="Ivanova N."/>
            <person name="He Z."/>
            <person name="Huebner M."/>
            <person name="Zhou J."/>
            <person name="Tiedje J.M."/>
        </authorList>
    </citation>
    <scope>NUCLEOTIDE SEQUENCE [LARGE SCALE GENOMIC DNA]</scope>
    <source>
        <strain evidence="9">DSM 17290 / CIP 109462 / JCM 13490 / 255-15</strain>
    </source>
</reference>
<evidence type="ECO:0000256" key="3">
    <source>
        <dbReference type="ARBA" id="ARBA00022692"/>
    </source>
</evidence>
<dbReference type="EMBL" id="CP001022">
    <property type="protein sequence ID" value="ACB60943.1"/>
    <property type="molecule type" value="Genomic_DNA"/>
</dbReference>
<dbReference type="CDD" id="cd06174">
    <property type="entry name" value="MFS"/>
    <property type="match status" value="1"/>
</dbReference>
<feature type="domain" description="Major facilitator superfamily (MFS) profile" evidence="7">
    <location>
        <begin position="11"/>
        <end position="400"/>
    </location>
</feature>
<feature type="transmembrane region" description="Helical" evidence="6">
    <location>
        <begin position="173"/>
        <end position="193"/>
    </location>
</feature>
<keyword evidence="3 6" id="KW-0812">Transmembrane</keyword>
<feature type="transmembrane region" description="Helical" evidence="6">
    <location>
        <begin position="140"/>
        <end position="161"/>
    </location>
</feature>
<dbReference type="Pfam" id="PF07690">
    <property type="entry name" value="MFS_1"/>
    <property type="match status" value="1"/>
</dbReference>
<evidence type="ECO:0000259" key="7">
    <source>
        <dbReference type="PROSITE" id="PS50850"/>
    </source>
</evidence>
<evidence type="ECO:0000256" key="1">
    <source>
        <dbReference type="ARBA" id="ARBA00004651"/>
    </source>
</evidence>
<gene>
    <name evidence="8" type="ordered locus">Exig_1483</name>
</gene>
<keyword evidence="5 6" id="KW-0472">Membrane</keyword>
<proteinExistence type="predicted"/>